<dbReference type="Pfam" id="PF07995">
    <property type="entry name" value="GSDH"/>
    <property type="match status" value="1"/>
</dbReference>
<evidence type="ECO:0000259" key="1">
    <source>
        <dbReference type="Pfam" id="PF07995"/>
    </source>
</evidence>
<protein>
    <submittedName>
        <fullName evidence="2">PQQ-dependent sugar dehydrogenase</fullName>
    </submittedName>
</protein>
<name>A0A418MIL4_9BACT</name>
<feature type="domain" description="Glucose/Sorbosone dehydrogenase" evidence="1">
    <location>
        <begin position="53"/>
        <end position="385"/>
    </location>
</feature>
<dbReference type="RefSeq" id="WP_119666115.1">
    <property type="nucleotide sequence ID" value="NZ_QXED01000001.1"/>
</dbReference>
<dbReference type="PROSITE" id="PS51257">
    <property type="entry name" value="PROKAR_LIPOPROTEIN"/>
    <property type="match status" value="1"/>
</dbReference>
<comment type="caution">
    <text evidence="2">The sequence shown here is derived from an EMBL/GenBank/DDBJ whole genome shotgun (WGS) entry which is preliminary data.</text>
</comment>
<dbReference type="AlphaFoldDB" id="A0A418MIL4"/>
<dbReference type="Proteomes" id="UP000283523">
    <property type="component" value="Unassembled WGS sequence"/>
</dbReference>
<dbReference type="InterPro" id="IPR012938">
    <property type="entry name" value="Glc/Sorbosone_DH"/>
</dbReference>
<dbReference type="PANTHER" id="PTHR19328:SF75">
    <property type="entry name" value="ALDOSE SUGAR DEHYDROGENASE YLII"/>
    <property type="match status" value="1"/>
</dbReference>
<sequence length="389" mass="41722">MKPAMSIRAVVLMILTALVVGCREEPETESDTAPTSTDTPTVRTENVLTGYEIIWGMDFLPNGDLLFTEKRGRMFRFANGAATELTGLPTDINARGQGGLLDLRVHPNYASNGWVYAAYSSSPAGTTATRLNLIRFKINGNQIAELSTIFRTAATNTWQGHYGGRIEFDRNGLVYLSVGEGGPSTYGGATSPNQNSQNLSNEWGKIHRLTESGGVPADNPVLPGQTAPTTIYSYGHRNPQGLALNPATGDLWATEHGPRGGDELNIIQAGRNYGWPLVSNGVNYDGRPVADSPTREGIQAPIYTWTPSMGPSGLAFVTGSKFGGWQGDLLAGGLALTYLSRLDVDGNRVAGEQRLLDGQGRVRNVKQGPDGNLYISLEGPGRIIRLVSE</sequence>
<accession>A0A418MIL4</accession>
<dbReference type="InterPro" id="IPR011041">
    <property type="entry name" value="Quinoprot_gluc/sorb_DH_b-prop"/>
</dbReference>
<organism evidence="2 3">
    <name type="scientific">Fibrisoma montanum</name>
    <dbReference type="NCBI Taxonomy" id="2305895"/>
    <lineage>
        <taxon>Bacteria</taxon>
        <taxon>Pseudomonadati</taxon>
        <taxon>Bacteroidota</taxon>
        <taxon>Cytophagia</taxon>
        <taxon>Cytophagales</taxon>
        <taxon>Spirosomataceae</taxon>
        <taxon>Fibrisoma</taxon>
    </lineage>
</organism>
<gene>
    <name evidence="2" type="ORF">DYU11_02835</name>
</gene>
<proteinExistence type="predicted"/>
<evidence type="ECO:0000313" key="2">
    <source>
        <dbReference type="EMBL" id="RIV27264.1"/>
    </source>
</evidence>
<dbReference type="InterPro" id="IPR011042">
    <property type="entry name" value="6-blade_b-propeller_TolB-like"/>
</dbReference>
<evidence type="ECO:0000313" key="3">
    <source>
        <dbReference type="Proteomes" id="UP000283523"/>
    </source>
</evidence>
<keyword evidence="3" id="KW-1185">Reference proteome</keyword>
<dbReference type="Gene3D" id="2.120.10.30">
    <property type="entry name" value="TolB, C-terminal domain"/>
    <property type="match status" value="1"/>
</dbReference>
<dbReference type="SUPFAM" id="SSF50952">
    <property type="entry name" value="Soluble quinoprotein glucose dehydrogenase"/>
    <property type="match status" value="1"/>
</dbReference>
<reference evidence="2 3" key="1">
    <citation type="submission" date="2018-08" db="EMBL/GenBank/DDBJ databases">
        <title>Fibrisoma montanum sp. nov., isolated from Danxia mountain soil.</title>
        <authorList>
            <person name="Huang Y."/>
        </authorList>
    </citation>
    <scope>NUCLEOTIDE SEQUENCE [LARGE SCALE GENOMIC DNA]</scope>
    <source>
        <strain evidence="2 3">HYT19</strain>
    </source>
</reference>
<dbReference type="EMBL" id="QXED01000001">
    <property type="protein sequence ID" value="RIV27264.1"/>
    <property type="molecule type" value="Genomic_DNA"/>
</dbReference>
<dbReference type="OrthoDB" id="9770043at2"/>
<dbReference type="PANTHER" id="PTHR19328">
    <property type="entry name" value="HEDGEHOG-INTERACTING PROTEIN"/>
    <property type="match status" value="1"/>
</dbReference>